<feature type="domain" description="Sugar-binding" evidence="5">
    <location>
        <begin position="67"/>
        <end position="318"/>
    </location>
</feature>
<dbReference type="InterPro" id="IPR007324">
    <property type="entry name" value="Sugar-bd_dom_put"/>
</dbReference>
<dbReference type="SUPFAM" id="SSF100950">
    <property type="entry name" value="NagB/RpiA/CoA transferase-like"/>
    <property type="match status" value="1"/>
</dbReference>
<dbReference type="InterPro" id="IPR036388">
    <property type="entry name" value="WH-like_DNA-bd_sf"/>
</dbReference>
<sequence>MTGPDALVEDGSADSGEINARVVWHYYVGGMTQQQVAEQFGLTRVRVNRIIGQARSEGLVRFDIRMPIANCISLAEEIRSRYGLDDAIVVPSLRQAEETQRVVGEAAGSLLDGMLRPGISLGVGWGRTLSAALRSLSSRRLADANVVTLMGSLTRGPGTNTIGVATAVANRIAAECHYLAAPIYCPSTEIRAALLSHPGLEEVMHRAANVDIAFISCGDLSARSILTSTSIVSGEIEELERIGAVGDILATFLGPDGTPVDHKLRDRAVGLSPDMFSRIPVRILASGGLHKLPVIKAVLNGPTITHLVTDEAVAKRLVGHDANRS</sequence>
<name>A0A0P0Z2D3_9HYPH</name>
<evidence type="ECO:0000256" key="4">
    <source>
        <dbReference type="ARBA" id="ARBA00023163"/>
    </source>
</evidence>
<evidence type="ECO:0000313" key="6">
    <source>
        <dbReference type="EMBL" id="BAT28122.1"/>
    </source>
</evidence>
<reference evidence="6" key="1">
    <citation type="journal article" date="2015" name="Proc. Natl. Acad. Sci. U.S.A.">
        <title>Bacterial clade with the ribosomal RNA operon on a small plasmid rather than the chromosome.</title>
        <authorList>
            <person name="Anda M."/>
            <person name="Ohtsubo Y."/>
            <person name="Okubo T."/>
            <person name="Sugawara M."/>
            <person name="Nagata Y."/>
            <person name="Tsuda M."/>
            <person name="Minamisawa K."/>
            <person name="Mitsui H."/>
        </authorList>
    </citation>
    <scope>NUCLEOTIDE SEQUENCE</scope>
    <source>
        <strain evidence="6">JCM 14755</strain>
    </source>
</reference>
<dbReference type="GO" id="GO:0003677">
    <property type="term" value="F:DNA binding"/>
    <property type="evidence" value="ECO:0007669"/>
    <property type="project" value="UniProtKB-KW"/>
</dbReference>
<evidence type="ECO:0000256" key="3">
    <source>
        <dbReference type="ARBA" id="ARBA00023125"/>
    </source>
</evidence>
<dbReference type="PANTHER" id="PTHR34294">
    <property type="entry name" value="TRANSCRIPTIONAL REGULATOR-RELATED"/>
    <property type="match status" value="1"/>
</dbReference>
<dbReference type="InterPro" id="IPR037171">
    <property type="entry name" value="NagB/RpiA_transferase-like"/>
</dbReference>
<dbReference type="InterPro" id="IPR051054">
    <property type="entry name" value="SorC_transcr_regulators"/>
</dbReference>
<organism evidence="6">
    <name type="scientific">Aureimonas frigidaquae</name>
    <dbReference type="NCBI Taxonomy" id="424757"/>
    <lineage>
        <taxon>Bacteria</taxon>
        <taxon>Pseudomonadati</taxon>
        <taxon>Pseudomonadota</taxon>
        <taxon>Alphaproteobacteria</taxon>
        <taxon>Hyphomicrobiales</taxon>
        <taxon>Aurantimonadaceae</taxon>
        <taxon>Aureimonas</taxon>
    </lineage>
</organism>
<dbReference type="GO" id="GO:0006352">
    <property type="term" value="P:DNA-templated transcription initiation"/>
    <property type="evidence" value="ECO:0007669"/>
    <property type="project" value="InterPro"/>
</dbReference>
<dbReference type="GO" id="GO:0030246">
    <property type="term" value="F:carbohydrate binding"/>
    <property type="evidence" value="ECO:0007669"/>
    <property type="project" value="InterPro"/>
</dbReference>
<evidence type="ECO:0000259" key="5">
    <source>
        <dbReference type="Pfam" id="PF04198"/>
    </source>
</evidence>
<keyword evidence="3" id="KW-0238">DNA-binding</keyword>
<dbReference type="EMBL" id="LC066377">
    <property type="protein sequence ID" value="BAT28122.1"/>
    <property type="molecule type" value="Genomic_DNA"/>
</dbReference>
<dbReference type="Gene3D" id="3.40.50.1360">
    <property type="match status" value="1"/>
</dbReference>
<protein>
    <submittedName>
        <fullName evidence="6">DeoR family transcriptional regulator</fullName>
    </submittedName>
</protein>
<accession>A0A0P0Z2D3</accession>
<dbReference type="GO" id="GO:0003700">
    <property type="term" value="F:DNA-binding transcription factor activity"/>
    <property type="evidence" value="ECO:0007669"/>
    <property type="project" value="InterPro"/>
</dbReference>
<keyword evidence="2" id="KW-0805">Transcription regulation</keyword>
<dbReference type="RefSeq" id="WP_062226384.1">
    <property type="nucleotide sequence ID" value="NZ_BBWR01000002.1"/>
</dbReference>
<dbReference type="Gene3D" id="1.10.10.10">
    <property type="entry name" value="Winged helix-like DNA-binding domain superfamily/Winged helix DNA-binding domain"/>
    <property type="match status" value="1"/>
</dbReference>
<keyword evidence="4" id="KW-0804">Transcription</keyword>
<evidence type="ECO:0000256" key="1">
    <source>
        <dbReference type="ARBA" id="ARBA00010466"/>
    </source>
</evidence>
<evidence type="ECO:0000256" key="2">
    <source>
        <dbReference type="ARBA" id="ARBA00023015"/>
    </source>
</evidence>
<dbReference type="PANTHER" id="PTHR34294:SF1">
    <property type="entry name" value="TRANSCRIPTIONAL REGULATOR LSRR"/>
    <property type="match status" value="1"/>
</dbReference>
<dbReference type="AlphaFoldDB" id="A0A0P0Z2D3"/>
<comment type="similarity">
    <text evidence="1">Belongs to the SorC transcriptional regulatory family.</text>
</comment>
<dbReference type="OrthoDB" id="7355674at2"/>
<proteinExistence type="inferred from homology"/>
<dbReference type="Pfam" id="PF04198">
    <property type="entry name" value="Sugar-bind"/>
    <property type="match status" value="1"/>
</dbReference>